<keyword evidence="3" id="KW-1133">Transmembrane helix</keyword>
<sequence length="596" mass="67852">MKIGLELNAFPLYFSISVDSVLCSKISEKTKSGDSEGAGGVASPVPTRTHTHTNTRSHTHNSAVASTVLQKELRRLLGRQPSRHQPPPPSRREEMKRRLHKKYLILILAYSGLLLLIPYVLDYRDRSAQHAKPPQQQPRCPDLENTVALLWDNGNRGNGSDAAEHAANRSQSRIHIYLHATWRTGSSFLGELFNQHPDVFYLYEPMWHIWQALYPGDAGSLQGAVRDMMGALYRCDFSVLKLYAGTQNVTTSFIFGWKMNTVICSEPLCGGGGRSRHDVGLVREEQCAKCQRRDLRELERECRKYPVMVIKGVRVLDLSTLVPLMRDPAVNLQVIQLFRDPRAVHNSRLKSKQALVKESIQVLRSKKQSDKYKRLLVPSNRMNRAESYVSSAMELICDNWLSDMMLVANSPPWVRRNYLRLRYEDLVLRPMEELQRLYRFSNLSSFPALDRFALNMTRGQGYSSDKPFLISSRDAKEAIYAWRERLNVEQIGQVEAYCSEVMRQLGVLVFTAERAKGGMTKQAPGMRSARSSGACASWVVFPSTPSGVAELEKNRHGDGEKERERENSQSQKGVFETRRKPLYFFYCAETDGVRAD</sequence>
<evidence type="ECO:0000256" key="3">
    <source>
        <dbReference type="SAM" id="Phobius"/>
    </source>
</evidence>
<feature type="compositionally biased region" description="Basic and acidic residues" evidence="2">
    <location>
        <begin position="550"/>
        <end position="567"/>
    </location>
</feature>
<feature type="compositionally biased region" description="Basic residues" evidence="2">
    <location>
        <begin position="49"/>
        <end position="59"/>
    </location>
</feature>
<feature type="transmembrane region" description="Helical" evidence="3">
    <location>
        <begin position="103"/>
        <end position="121"/>
    </location>
</feature>
<evidence type="ECO:0000313" key="5">
    <source>
        <dbReference type="EMBL" id="CAG5862017.1"/>
    </source>
</evidence>
<evidence type="ECO:0000256" key="2">
    <source>
        <dbReference type="SAM" id="MobiDB-lite"/>
    </source>
</evidence>
<evidence type="ECO:0000259" key="4">
    <source>
        <dbReference type="Pfam" id="PF00685"/>
    </source>
</evidence>
<dbReference type="OrthoDB" id="6138663at2759"/>
<feature type="region of interest" description="Disordered" evidence="2">
    <location>
        <begin position="549"/>
        <end position="574"/>
    </location>
</feature>
<keyword evidence="3" id="KW-0812">Transmembrane</keyword>
<dbReference type="AlphaFoldDB" id="A0A8S4ADX6"/>
<dbReference type="SUPFAM" id="SSF52540">
    <property type="entry name" value="P-loop containing nucleoside triphosphate hydrolases"/>
    <property type="match status" value="1"/>
</dbReference>
<dbReference type="GO" id="GO:0006790">
    <property type="term" value="P:sulfur compound metabolic process"/>
    <property type="evidence" value="ECO:0007669"/>
    <property type="project" value="TreeGrafter"/>
</dbReference>
<feature type="region of interest" description="Disordered" evidence="2">
    <location>
        <begin position="29"/>
        <end position="65"/>
    </location>
</feature>
<reference evidence="5" key="1">
    <citation type="submission" date="2021-05" db="EMBL/GenBank/DDBJ databases">
        <authorList>
            <person name="Tigano A."/>
        </authorList>
    </citation>
    <scope>NUCLEOTIDE SEQUENCE</scope>
</reference>
<dbReference type="Proteomes" id="UP000677803">
    <property type="component" value="Unassembled WGS sequence"/>
</dbReference>
<dbReference type="PANTHER" id="PTHR10704:SF5">
    <property type="entry name" value="CARBOHYDRATE SULFOTRANSFERASE 7"/>
    <property type="match status" value="1"/>
</dbReference>
<evidence type="ECO:0000256" key="1">
    <source>
        <dbReference type="RuleBase" id="RU361155"/>
    </source>
</evidence>
<dbReference type="GO" id="GO:0008459">
    <property type="term" value="F:chondroitin 6-sulfotransferase activity"/>
    <property type="evidence" value="ECO:0007669"/>
    <property type="project" value="TreeGrafter"/>
</dbReference>
<organism evidence="5 6">
    <name type="scientific">Menidia menidia</name>
    <name type="common">Atlantic silverside</name>
    <dbReference type="NCBI Taxonomy" id="238744"/>
    <lineage>
        <taxon>Eukaryota</taxon>
        <taxon>Metazoa</taxon>
        <taxon>Chordata</taxon>
        <taxon>Craniata</taxon>
        <taxon>Vertebrata</taxon>
        <taxon>Euteleostomi</taxon>
        <taxon>Actinopterygii</taxon>
        <taxon>Neopterygii</taxon>
        <taxon>Teleostei</taxon>
        <taxon>Neoteleostei</taxon>
        <taxon>Acanthomorphata</taxon>
        <taxon>Ovalentaria</taxon>
        <taxon>Atherinomorphae</taxon>
        <taxon>Atheriniformes</taxon>
        <taxon>Atherinopsidae</taxon>
        <taxon>Menidiinae</taxon>
        <taxon>Menidia</taxon>
    </lineage>
</organism>
<gene>
    <name evidence="5" type="ORF">MMEN_LOCUS1091</name>
</gene>
<evidence type="ECO:0000313" key="6">
    <source>
        <dbReference type="Proteomes" id="UP000677803"/>
    </source>
</evidence>
<dbReference type="EMBL" id="CAJRST010000002">
    <property type="protein sequence ID" value="CAG5862017.1"/>
    <property type="molecule type" value="Genomic_DNA"/>
</dbReference>
<dbReference type="Gene3D" id="3.40.50.300">
    <property type="entry name" value="P-loop containing nucleotide triphosphate hydrolases"/>
    <property type="match status" value="1"/>
</dbReference>
<dbReference type="EC" id="2.8.2.-" evidence="1"/>
<dbReference type="InterPro" id="IPR051135">
    <property type="entry name" value="Gal/GlcNAc/GalNAc_ST"/>
</dbReference>
<protein>
    <recommendedName>
        <fullName evidence="1">Sulfotransferase</fullName>
        <ecNumber evidence="1">2.8.2.-</ecNumber>
    </recommendedName>
</protein>
<dbReference type="GO" id="GO:0001517">
    <property type="term" value="F:N-acetylglucosamine 6-O-sulfotransferase activity"/>
    <property type="evidence" value="ECO:0007669"/>
    <property type="project" value="TreeGrafter"/>
</dbReference>
<feature type="region of interest" description="Disordered" evidence="2">
    <location>
        <begin position="76"/>
        <end position="95"/>
    </location>
</feature>
<keyword evidence="6" id="KW-1185">Reference proteome</keyword>
<proteinExistence type="inferred from homology"/>
<dbReference type="InterPro" id="IPR000863">
    <property type="entry name" value="Sulfotransferase_dom"/>
</dbReference>
<dbReference type="Pfam" id="PF00685">
    <property type="entry name" value="Sulfotransfer_1"/>
    <property type="match status" value="1"/>
</dbReference>
<keyword evidence="1" id="KW-0808">Transferase</keyword>
<accession>A0A8S4ADX6</accession>
<feature type="domain" description="Sulfotransferase" evidence="4">
    <location>
        <begin position="331"/>
        <end position="506"/>
    </location>
</feature>
<name>A0A8S4ADX6_9TELE</name>
<comment type="caution">
    <text evidence="5">The sequence shown here is derived from an EMBL/GenBank/DDBJ whole genome shotgun (WGS) entry which is preliminary data.</text>
</comment>
<comment type="similarity">
    <text evidence="1">Belongs to the sulfotransferase 1 family.</text>
</comment>
<dbReference type="InterPro" id="IPR027417">
    <property type="entry name" value="P-loop_NTPase"/>
</dbReference>
<keyword evidence="3" id="KW-0472">Membrane</keyword>
<dbReference type="PANTHER" id="PTHR10704">
    <property type="entry name" value="CARBOHYDRATE SULFOTRANSFERASE"/>
    <property type="match status" value="1"/>
</dbReference>
<dbReference type="GO" id="GO:0006044">
    <property type="term" value="P:N-acetylglucosamine metabolic process"/>
    <property type="evidence" value="ECO:0007669"/>
    <property type="project" value="TreeGrafter"/>
</dbReference>